<reference evidence="2" key="1">
    <citation type="journal article" date="2023" name="Genome Biol. Evol.">
        <title>First Whole Genome Sequence and Flow Cytometry Genome Size Data for the Lichen-Forming Fungus Ramalina farinacea (Ascomycota).</title>
        <authorList>
            <person name="Llewellyn T."/>
            <person name="Mian S."/>
            <person name="Hill R."/>
            <person name="Leitch I.J."/>
            <person name="Gaya E."/>
        </authorList>
    </citation>
    <scope>NUCLEOTIDE SEQUENCE</scope>
    <source>
        <strain evidence="2">LIQ254RAFAR</strain>
    </source>
</reference>
<organism evidence="2 3">
    <name type="scientific">Ramalina farinacea</name>
    <dbReference type="NCBI Taxonomy" id="258253"/>
    <lineage>
        <taxon>Eukaryota</taxon>
        <taxon>Fungi</taxon>
        <taxon>Dikarya</taxon>
        <taxon>Ascomycota</taxon>
        <taxon>Pezizomycotina</taxon>
        <taxon>Lecanoromycetes</taxon>
        <taxon>OSLEUM clade</taxon>
        <taxon>Lecanoromycetidae</taxon>
        <taxon>Lecanorales</taxon>
        <taxon>Lecanorineae</taxon>
        <taxon>Ramalinaceae</taxon>
        <taxon>Ramalina</taxon>
    </lineage>
</organism>
<accession>A0AA43QJY4</accession>
<keyword evidence="3" id="KW-1185">Reference proteome</keyword>
<name>A0AA43QJY4_9LECA</name>
<comment type="caution">
    <text evidence="2">The sequence shown here is derived from an EMBL/GenBank/DDBJ whole genome shotgun (WGS) entry which is preliminary data.</text>
</comment>
<feature type="transmembrane region" description="Helical" evidence="1">
    <location>
        <begin position="129"/>
        <end position="147"/>
    </location>
</feature>
<proteinExistence type="predicted"/>
<protein>
    <submittedName>
        <fullName evidence="2">Uncharacterized protein</fullName>
    </submittedName>
</protein>
<dbReference type="EMBL" id="JAPUFD010000006">
    <property type="protein sequence ID" value="MDI1487887.1"/>
    <property type="molecule type" value="Genomic_DNA"/>
</dbReference>
<sequence>MDVLQAIFPCIPAQRKTSTPKRDLAVDNEKLALYTDEEPSRISIAEATESIIDTLRNAEKPGADLKSSIDSIVHQAGGWSERIATAVLNALVKVLQNVEAKMGPVLKEAYERACSVANGVEGFIRDHPVFVTVLALGVLVALTPYLLEMLGFAELGIVRGKV</sequence>
<evidence type="ECO:0000313" key="3">
    <source>
        <dbReference type="Proteomes" id="UP001161017"/>
    </source>
</evidence>
<keyword evidence="1" id="KW-0472">Membrane</keyword>
<dbReference type="Proteomes" id="UP001161017">
    <property type="component" value="Unassembled WGS sequence"/>
</dbReference>
<dbReference type="AlphaFoldDB" id="A0AA43QJY4"/>
<evidence type="ECO:0000256" key="1">
    <source>
        <dbReference type="SAM" id="Phobius"/>
    </source>
</evidence>
<evidence type="ECO:0000313" key="2">
    <source>
        <dbReference type="EMBL" id="MDI1487887.1"/>
    </source>
</evidence>
<keyword evidence="1" id="KW-1133">Transmembrane helix</keyword>
<keyword evidence="1" id="KW-0812">Transmembrane</keyword>
<gene>
    <name evidence="2" type="ORF">OHK93_007160</name>
</gene>